<dbReference type="EMBL" id="BPLQ01009022">
    <property type="protein sequence ID" value="GIY40950.1"/>
    <property type="molecule type" value="Genomic_DNA"/>
</dbReference>
<evidence type="ECO:0000313" key="1">
    <source>
        <dbReference type="EMBL" id="GIY40950.1"/>
    </source>
</evidence>
<name>A0AAV4T3T9_9ARAC</name>
<comment type="caution">
    <text evidence="1">The sequence shown here is derived from an EMBL/GenBank/DDBJ whole genome shotgun (WGS) entry which is preliminary data.</text>
</comment>
<evidence type="ECO:0000313" key="2">
    <source>
        <dbReference type="Proteomes" id="UP001054837"/>
    </source>
</evidence>
<dbReference type="AlphaFoldDB" id="A0AAV4T3T9"/>
<proteinExistence type="predicted"/>
<sequence>MTFVIPGQNGSISFVTCCRQSKLVAFIIQTRRQISPIWRCDLKVPTSLNRTDLASDLKRNFYKRCLPHAGAPFRISDCDSFSLVCLQSQYYKNY</sequence>
<accession>A0AAV4T3T9</accession>
<protein>
    <submittedName>
        <fullName evidence="1">Uncharacterized protein</fullName>
    </submittedName>
</protein>
<organism evidence="1 2">
    <name type="scientific">Caerostris darwini</name>
    <dbReference type="NCBI Taxonomy" id="1538125"/>
    <lineage>
        <taxon>Eukaryota</taxon>
        <taxon>Metazoa</taxon>
        <taxon>Ecdysozoa</taxon>
        <taxon>Arthropoda</taxon>
        <taxon>Chelicerata</taxon>
        <taxon>Arachnida</taxon>
        <taxon>Araneae</taxon>
        <taxon>Araneomorphae</taxon>
        <taxon>Entelegynae</taxon>
        <taxon>Araneoidea</taxon>
        <taxon>Araneidae</taxon>
        <taxon>Caerostris</taxon>
    </lineage>
</organism>
<reference evidence="1 2" key="1">
    <citation type="submission" date="2021-06" db="EMBL/GenBank/DDBJ databases">
        <title>Caerostris darwini draft genome.</title>
        <authorList>
            <person name="Kono N."/>
            <person name="Arakawa K."/>
        </authorList>
    </citation>
    <scope>NUCLEOTIDE SEQUENCE [LARGE SCALE GENOMIC DNA]</scope>
</reference>
<gene>
    <name evidence="1" type="ORF">CDAR_168231</name>
</gene>
<dbReference type="Proteomes" id="UP001054837">
    <property type="component" value="Unassembled WGS sequence"/>
</dbReference>
<keyword evidence="2" id="KW-1185">Reference proteome</keyword>